<feature type="compositionally biased region" description="Polar residues" evidence="5">
    <location>
        <begin position="292"/>
        <end position="304"/>
    </location>
</feature>
<dbReference type="PROSITE" id="PS00715">
    <property type="entry name" value="SIGMA70_1"/>
    <property type="match status" value="1"/>
</dbReference>
<organism evidence="7">
    <name type="scientific">Thermogemmatispora argillosa</name>
    <dbReference type="NCBI Taxonomy" id="2045280"/>
    <lineage>
        <taxon>Bacteria</taxon>
        <taxon>Bacillati</taxon>
        <taxon>Chloroflexota</taxon>
        <taxon>Ktedonobacteria</taxon>
        <taxon>Thermogemmatisporales</taxon>
        <taxon>Thermogemmatisporaceae</taxon>
        <taxon>Thermogemmatispora</taxon>
    </lineage>
</organism>
<protein>
    <recommendedName>
        <fullName evidence="6">RNA polymerase sigma-70 domain-containing protein</fullName>
    </recommendedName>
</protein>
<dbReference type="Pfam" id="PF04542">
    <property type="entry name" value="Sigma70_r2"/>
    <property type="match status" value="1"/>
</dbReference>
<dbReference type="InterPro" id="IPR013325">
    <property type="entry name" value="RNA_pol_sigma_r2"/>
</dbReference>
<evidence type="ECO:0000256" key="3">
    <source>
        <dbReference type="ARBA" id="ARBA00023125"/>
    </source>
</evidence>
<evidence type="ECO:0000313" key="7">
    <source>
        <dbReference type="EMBL" id="BBH92054.1"/>
    </source>
</evidence>
<dbReference type="SUPFAM" id="SSF88946">
    <property type="entry name" value="Sigma2 domain of RNA polymerase sigma factors"/>
    <property type="match status" value="1"/>
</dbReference>
<dbReference type="NCBIfam" id="TIGR02937">
    <property type="entry name" value="sigma70-ECF"/>
    <property type="match status" value="1"/>
</dbReference>
<dbReference type="Gene3D" id="1.10.601.10">
    <property type="entry name" value="RNA Polymerase Primary Sigma Factor"/>
    <property type="match status" value="1"/>
</dbReference>
<dbReference type="InterPro" id="IPR007627">
    <property type="entry name" value="RNA_pol_sigma70_r2"/>
</dbReference>
<evidence type="ECO:0000259" key="6">
    <source>
        <dbReference type="PROSITE" id="PS00715"/>
    </source>
</evidence>
<feature type="region of interest" description="Disordered" evidence="5">
    <location>
        <begin position="285"/>
        <end position="313"/>
    </location>
</feature>
<gene>
    <name evidence="7" type="ORF">KTA_02530</name>
</gene>
<evidence type="ECO:0000256" key="4">
    <source>
        <dbReference type="ARBA" id="ARBA00023163"/>
    </source>
</evidence>
<dbReference type="Gene3D" id="1.10.10.10">
    <property type="entry name" value="Winged helix-like DNA-binding domain superfamily/Winged helix DNA-binding domain"/>
    <property type="match status" value="1"/>
</dbReference>
<dbReference type="PANTHER" id="PTHR30603">
    <property type="entry name" value="RNA POLYMERASE SIGMA FACTOR RPO"/>
    <property type="match status" value="1"/>
</dbReference>
<dbReference type="AlphaFoldDB" id="A0A455T3U6"/>
<keyword evidence="2" id="KW-0731">Sigma factor</keyword>
<keyword evidence="3" id="KW-0238">DNA-binding</keyword>
<dbReference type="InterPro" id="IPR050239">
    <property type="entry name" value="Sigma-70_RNA_pol_init_factors"/>
</dbReference>
<dbReference type="InterPro" id="IPR014284">
    <property type="entry name" value="RNA_pol_sigma-70_dom"/>
</dbReference>
<evidence type="ECO:0000256" key="1">
    <source>
        <dbReference type="ARBA" id="ARBA00023015"/>
    </source>
</evidence>
<dbReference type="InterPro" id="IPR036388">
    <property type="entry name" value="WH-like_DNA-bd_sf"/>
</dbReference>
<dbReference type="InterPro" id="IPR013324">
    <property type="entry name" value="RNA_pol_sigma_r3/r4-like"/>
</dbReference>
<dbReference type="InterPro" id="IPR007630">
    <property type="entry name" value="RNA_pol_sigma70_r4"/>
</dbReference>
<dbReference type="GO" id="GO:0016987">
    <property type="term" value="F:sigma factor activity"/>
    <property type="evidence" value="ECO:0007669"/>
    <property type="project" value="UniProtKB-KW"/>
</dbReference>
<dbReference type="GO" id="GO:0003677">
    <property type="term" value="F:DNA binding"/>
    <property type="evidence" value="ECO:0007669"/>
    <property type="project" value="UniProtKB-KW"/>
</dbReference>
<dbReference type="GO" id="GO:0006352">
    <property type="term" value="P:DNA-templated transcription initiation"/>
    <property type="evidence" value="ECO:0007669"/>
    <property type="project" value="InterPro"/>
</dbReference>
<feature type="domain" description="RNA polymerase sigma-70" evidence="6">
    <location>
        <begin position="99"/>
        <end position="112"/>
    </location>
</feature>
<evidence type="ECO:0000256" key="2">
    <source>
        <dbReference type="ARBA" id="ARBA00023082"/>
    </source>
</evidence>
<dbReference type="InterPro" id="IPR000943">
    <property type="entry name" value="RNA_pol_sigma70"/>
</dbReference>
<keyword evidence="4" id="KW-0804">Transcription</keyword>
<sequence>MLPSANPRPVRAGRAASSPHIAPRRGTVVPSDPLHPVHLYLEDLGAFPRPDPDSPLPVADPGRAPGTALVERNLRLVVSVARTYAPLLRAGRLSLDLADLIQAGNLGLLEAARRYDPGRGYRFSTYAVWWIRLAICQAIWEADTIRLPSTMRTRLPTRSAEGTDEARGAVPGAQAVPRAVSLEALTREERRQILVLPDPTRSDPAAIVCRQHEAQERRRWLEEAMQRVLSPRERAVLRALLEPGDRWHPVTLGEVARTLGLHRESVRQLRDRALSRLRAAWLADSQRETNPERNQCCSPEQGGSSHDPALVRV</sequence>
<proteinExistence type="predicted"/>
<dbReference type="EMBL" id="AP019377">
    <property type="protein sequence ID" value="BBH92054.1"/>
    <property type="molecule type" value="Genomic_DNA"/>
</dbReference>
<keyword evidence="1" id="KW-0805">Transcription regulation</keyword>
<reference evidence="7" key="1">
    <citation type="submission" date="2018-12" db="EMBL/GenBank/DDBJ databases">
        <title>Novel natural products biosynthetic potential of the class Ktedonobacteria.</title>
        <authorList>
            <person name="Zheng Y."/>
            <person name="Saitou A."/>
            <person name="Wang C.M."/>
            <person name="Toyoda A."/>
            <person name="Minakuchi Y."/>
            <person name="Sekiguchi Y."/>
            <person name="Ueda K."/>
            <person name="Takano H."/>
            <person name="Sakai Y."/>
            <person name="Yokota A."/>
            <person name="Yabe S."/>
        </authorList>
    </citation>
    <scope>NUCLEOTIDE SEQUENCE</scope>
    <source>
        <strain evidence="7">A3-2</strain>
    </source>
</reference>
<feature type="region of interest" description="Disordered" evidence="5">
    <location>
        <begin position="1"/>
        <end position="30"/>
    </location>
</feature>
<dbReference type="PRINTS" id="PR00046">
    <property type="entry name" value="SIGMA70FCT"/>
</dbReference>
<name>A0A455T3U6_9CHLR</name>
<evidence type="ECO:0000256" key="5">
    <source>
        <dbReference type="SAM" id="MobiDB-lite"/>
    </source>
</evidence>
<dbReference type="SUPFAM" id="SSF88659">
    <property type="entry name" value="Sigma3 and sigma4 domains of RNA polymerase sigma factors"/>
    <property type="match status" value="1"/>
</dbReference>
<accession>A0A455T3U6</accession>
<dbReference type="Pfam" id="PF04545">
    <property type="entry name" value="Sigma70_r4"/>
    <property type="match status" value="1"/>
</dbReference>
<dbReference type="PANTHER" id="PTHR30603:SF47">
    <property type="entry name" value="RNA POLYMERASE SIGMA FACTOR SIGD, CHLOROPLASTIC"/>
    <property type="match status" value="1"/>
</dbReference>